<dbReference type="InterPro" id="IPR036294">
    <property type="entry name" value="Rbstp2229-like_sf"/>
</dbReference>
<dbReference type="SUPFAM" id="SSF111171">
    <property type="entry name" value="Rbstp2229 protein"/>
    <property type="match status" value="1"/>
</dbReference>
<name>A0A223KRV5_9BACI</name>
<accession>A0A223KRV5</accession>
<gene>
    <name evidence="1" type="ORF">BC6307_13400</name>
</gene>
<dbReference type="AlphaFoldDB" id="A0A223KRV5"/>
<protein>
    <recommendedName>
        <fullName evidence="3">DUF1885 domain-containing protein</fullName>
    </recommendedName>
</protein>
<dbReference type="Gene3D" id="3.30.310.120">
    <property type="entry name" value="Rbstp2229 like protein"/>
    <property type="match status" value="1"/>
</dbReference>
<sequence>MASSAYIKLVPKSKKKTLTIDDVKELFHYYKDITSKTGQQLSWQYEESSFPYMIKENPEGAGKWFYLKGIEDRYKMILVGIGSQPSENGEDEETLSYIQITLHDQSTHGDKGKANEYCKFIAKKLEAELQLFTGKVMYFYKR</sequence>
<dbReference type="RefSeq" id="WP_066420047.1">
    <property type="nucleotide sequence ID" value="NZ_CP018866.1"/>
</dbReference>
<evidence type="ECO:0000313" key="2">
    <source>
        <dbReference type="Proteomes" id="UP000215224"/>
    </source>
</evidence>
<proteinExistence type="predicted"/>
<reference evidence="1 2" key="1">
    <citation type="submission" date="2016-12" db="EMBL/GenBank/DDBJ databases">
        <title>The whole genome sequencing and assembly of Bacillus cohnii DSM 6307T strain.</title>
        <authorList>
            <person name="Lee Y.-J."/>
            <person name="Yi H."/>
            <person name="Bahn Y.-S."/>
            <person name="Kim J.F."/>
            <person name="Lee D.-W."/>
        </authorList>
    </citation>
    <scope>NUCLEOTIDE SEQUENCE [LARGE SCALE GENOMIC DNA]</scope>
    <source>
        <strain evidence="1 2">DSM 6307</strain>
    </source>
</reference>
<dbReference type="InterPro" id="IPR015062">
    <property type="entry name" value="DUF1885"/>
</dbReference>
<dbReference type="Gene3D" id="1.20.5.850">
    <property type="entry name" value="Rbstp2229 protein"/>
    <property type="match status" value="1"/>
</dbReference>
<keyword evidence="2" id="KW-1185">Reference proteome</keyword>
<dbReference type="Proteomes" id="UP000215224">
    <property type="component" value="Chromosome"/>
</dbReference>
<dbReference type="Pfam" id="PF08968">
    <property type="entry name" value="DUF1885"/>
    <property type="match status" value="1"/>
</dbReference>
<evidence type="ECO:0008006" key="3">
    <source>
        <dbReference type="Google" id="ProtNLM"/>
    </source>
</evidence>
<dbReference type="KEGG" id="bcoh:BC6307_13400"/>
<evidence type="ECO:0000313" key="1">
    <source>
        <dbReference type="EMBL" id="AST92209.1"/>
    </source>
</evidence>
<dbReference type="STRING" id="1314751.GCA_001591425_04019"/>
<dbReference type="EMBL" id="CP018866">
    <property type="protein sequence ID" value="AST92209.1"/>
    <property type="molecule type" value="Genomic_DNA"/>
</dbReference>
<organism evidence="1 2">
    <name type="scientific">Sutcliffiella cohnii</name>
    <dbReference type="NCBI Taxonomy" id="33932"/>
    <lineage>
        <taxon>Bacteria</taxon>
        <taxon>Bacillati</taxon>
        <taxon>Bacillota</taxon>
        <taxon>Bacilli</taxon>
        <taxon>Bacillales</taxon>
        <taxon>Bacillaceae</taxon>
        <taxon>Sutcliffiella</taxon>
    </lineage>
</organism>